<comment type="caution">
    <text evidence="2">The sequence shown here is derived from an EMBL/GenBank/DDBJ whole genome shotgun (WGS) entry which is preliminary data.</text>
</comment>
<name>A0ABS5BTM1_9BACT</name>
<organism evidence="2 3">
    <name type="scientific">Gemmata palustris</name>
    <dbReference type="NCBI Taxonomy" id="2822762"/>
    <lineage>
        <taxon>Bacteria</taxon>
        <taxon>Pseudomonadati</taxon>
        <taxon>Planctomycetota</taxon>
        <taxon>Planctomycetia</taxon>
        <taxon>Gemmatales</taxon>
        <taxon>Gemmataceae</taxon>
        <taxon>Gemmata</taxon>
    </lineage>
</organism>
<dbReference type="RefSeq" id="WP_210655767.1">
    <property type="nucleotide sequence ID" value="NZ_JAGKQQ010000001.1"/>
</dbReference>
<accession>A0ABS5BTM1</accession>
<evidence type="ECO:0000313" key="2">
    <source>
        <dbReference type="EMBL" id="MBP3957061.1"/>
    </source>
</evidence>
<reference evidence="2 3" key="1">
    <citation type="submission" date="2021-04" db="EMBL/GenBank/DDBJ databases">
        <authorList>
            <person name="Ivanova A."/>
        </authorList>
    </citation>
    <scope>NUCLEOTIDE SEQUENCE [LARGE SCALE GENOMIC DNA]</scope>
    <source>
        <strain evidence="2 3">G18</strain>
    </source>
</reference>
<feature type="region of interest" description="Disordered" evidence="1">
    <location>
        <begin position="1"/>
        <end position="85"/>
    </location>
</feature>
<gene>
    <name evidence="2" type="ORF">J8F10_17475</name>
</gene>
<proteinExistence type="predicted"/>
<feature type="compositionally biased region" description="Basic and acidic residues" evidence="1">
    <location>
        <begin position="7"/>
        <end position="24"/>
    </location>
</feature>
<dbReference type="EMBL" id="JAGKQQ010000001">
    <property type="protein sequence ID" value="MBP3957061.1"/>
    <property type="molecule type" value="Genomic_DNA"/>
</dbReference>
<evidence type="ECO:0000313" key="3">
    <source>
        <dbReference type="Proteomes" id="UP000676565"/>
    </source>
</evidence>
<keyword evidence="3" id="KW-1185">Reference proteome</keyword>
<sequence length="156" mass="17754">MAKGRKSRMDLRREAEAVEAKQREEEVEGEVEGEEDDEDEEEGEEAEGEEAEGEEPEGDPEGDAGGDDDDDDEDKPKKKKKKVAAKKVAVKKAPVKRSRTAKEVRTRAVWIVFDNGSKVVEKFPYNQKEEAEALLNKKLEEKKTFYLNLVKEEIKE</sequence>
<dbReference type="Proteomes" id="UP000676565">
    <property type="component" value="Unassembled WGS sequence"/>
</dbReference>
<protein>
    <submittedName>
        <fullName evidence="2">Uncharacterized protein</fullName>
    </submittedName>
</protein>
<evidence type="ECO:0000256" key="1">
    <source>
        <dbReference type="SAM" id="MobiDB-lite"/>
    </source>
</evidence>
<feature type="compositionally biased region" description="Acidic residues" evidence="1">
    <location>
        <begin position="25"/>
        <end position="73"/>
    </location>
</feature>